<sequence length="505" mass="57926">MLDRRSSGILLHPTSLPSPYGIGDLGNGAYRFVDFLQESDQKIWQVLPLGPTGAGNSPYLAYSALAGNPLLISLDILYGDGLLTQEDLNSIKGVFASVDSSKVHFDLVIEHKFTIIAKAFDAFKEKPQEDEYYQQFIKFTKDYSYWLDDYALYMALKDYNEAEPWFQWEESIAKRDATAIAEWTDKLSEEIEYQKFLQFSFFRQWRNLKNYANERGIQIFGDIPIYVAHDSVDVWANQSIFRLDEKGAASLMAGVPPDYFSATGQLWGNPVYDWEKLEKTKFAWWIQRIKGMLEYVDIMRIDHFRGFEAYWGVPQGETTAMNGEWLKAPGDKFFTLLKQELGELPIVAEDLGVITPAVEALRDKYDFPGMKILHFAFDSGRDNVFLPYNYINPNCVVYTGTHDNDTTIGWFDKRSDEDRQKVIDYLGCICDKGIHWSMINLAMSSVANLAIFPIQDILGLGSDAKMNTPGTVENNWTWRYTDGALHDGIMGHLRYVTYLYGRKHE</sequence>
<dbReference type="SUPFAM" id="SSF51445">
    <property type="entry name" value="(Trans)glycosidases"/>
    <property type="match status" value="1"/>
</dbReference>
<evidence type="ECO:0000256" key="8">
    <source>
        <dbReference type="ARBA" id="ARBA00031423"/>
    </source>
</evidence>
<dbReference type="GO" id="GO:0004134">
    <property type="term" value="F:4-alpha-glucanotransferase activity"/>
    <property type="evidence" value="ECO:0007669"/>
    <property type="project" value="UniProtKB-EC"/>
</dbReference>
<evidence type="ECO:0000256" key="10">
    <source>
        <dbReference type="RuleBase" id="RU361207"/>
    </source>
</evidence>
<proteinExistence type="inferred from homology"/>
<dbReference type="PANTHER" id="PTHR32438">
    <property type="entry name" value="4-ALPHA-GLUCANOTRANSFERASE DPE1, CHLOROPLASTIC/AMYLOPLASTIC"/>
    <property type="match status" value="1"/>
</dbReference>
<evidence type="ECO:0000256" key="5">
    <source>
        <dbReference type="ARBA" id="ARBA00022676"/>
    </source>
</evidence>
<dbReference type="NCBIfam" id="NF011080">
    <property type="entry name" value="PRK14508.1-3"/>
    <property type="match status" value="1"/>
</dbReference>
<dbReference type="GO" id="GO:0005975">
    <property type="term" value="P:carbohydrate metabolic process"/>
    <property type="evidence" value="ECO:0007669"/>
    <property type="project" value="InterPro"/>
</dbReference>
<dbReference type="PANTHER" id="PTHR32438:SF5">
    <property type="entry name" value="4-ALPHA-GLUCANOTRANSFERASE DPE1, CHLOROPLASTIC_AMYLOPLASTIC"/>
    <property type="match status" value="1"/>
</dbReference>
<protein>
    <recommendedName>
        <fullName evidence="4 10">4-alpha-glucanotransferase</fullName>
        <ecNumber evidence="3 10">2.4.1.25</ecNumber>
    </recommendedName>
    <alternativeName>
        <fullName evidence="8 10">Amylomaltase</fullName>
    </alternativeName>
    <alternativeName>
        <fullName evidence="9 10">Disproportionating enzyme</fullName>
    </alternativeName>
</protein>
<name>V5SNJ9_9CHRO</name>
<accession>V5SNJ9</accession>
<dbReference type="NCBIfam" id="TIGR00217">
    <property type="entry name" value="malQ"/>
    <property type="match status" value="1"/>
</dbReference>
<evidence type="ECO:0000256" key="4">
    <source>
        <dbReference type="ARBA" id="ARBA00020295"/>
    </source>
</evidence>
<comment type="similarity">
    <text evidence="2 10">Belongs to the disproportionating enzyme family.</text>
</comment>
<evidence type="ECO:0000256" key="1">
    <source>
        <dbReference type="ARBA" id="ARBA00000439"/>
    </source>
</evidence>
<dbReference type="AlphaFoldDB" id="V5SNJ9"/>
<evidence type="ECO:0000256" key="6">
    <source>
        <dbReference type="ARBA" id="ARBA00022679"/>
    </source>
</evidence>
<evidence type="ECO:0000256" key="9">
    <source>
        <dbReference type="ARBA" id="ARBA00031501"/>
    </source>
</evidence>
<dbReference type="InterPro" id="IPR003385">
    <property type="entry name" value="Glyco_hydro_77"/>
</dbReference>
<evidence type="ECO:0000313" key="11">
    <source>
        <dbReference type="EMBL" id="AHB52791.1"/>
    </source>
</evidence>
<keyword evidence="6 10" id="KW-0808">Transferase</keyword>
<evidence type="ECO:0000256" key="2">
    <source>
        <dbReference type="ARBA" id="ARBA00005684"/>
    </source>
</evidence>
<evidence type="ECO:0000256" key="3">
    <source>
        <dbReference type="ARBA" id="ARBA00012560"/>
    </source>
</evidence>
<dbReference type="EC" id="2.4.1.25" evidence="3 10"/>
<dbReference type="NCBIfam" id="NF011079">
    <property type="entry name" value="PRK14508.1-2"/>
    <property type="match status" value="1"/>
</dbReference>
<keyword evidence="5 10" id="KW-0328">Glycosyltransferase</keyword>
<dbReference type="EMBL" id="KF717076">
    <property type="protein sequence ID" value="AHB52791.1"/>
    <property type="molecule type" value="Genomic_DNA"/>
</dbReference>
<dbReference type="InterPro" id="IPR017853">
    <property type="entry name" value="GH"/>
</dbReference>
<dbReference type="Pfam" id="PF02446">
    <property type="entry name" value="Glyco_hydro_77"/>
    <property type="match status" value="1"/>
</dbReference>
<comment type="catalytic activity">
    <reaction evidence="1 10">
        <text>Transfers a segment of a (1-&gt;4)-alpha-D-glucan to a new position in an acceptor, which may be glucose or a (1-&gt;4)-alpha-D-glucan.</text>
        <dbReference type="EC" id="2.4.1.25"/>
    </reaction>
</comment>
<evidence type="ECO:0000256" key="7">
    <source>
        <dbReference type="ARBA" id="ARBA00023277"/>
    </source>
</evidence>
<reference evidence="11" key="1">
    <citation type="journal article" date="2013" name="Plant Cell">
        <title>Convergent evolution of polysaccharide debranching defines a common mechanism for starch accumulation in cyanobacteria and plants.</title>
        <authorList>
            <person name="Cenci U."/>
            <person name="Chabi M."/>
            <person name="Ducatez M."/>
            <person name="Tirtiaux C."/>
            <person name="Nirmal-Raj J."/>
            <person name="Utsumi Y."/>
            <person name="Kobayashi D."/>
            <person name="Sasaki S."/>
            <person name="Suzuki E."/>
            <person name="Nakamura Y."/>
            <person name="Putaux J.L."/>
            <person name="Roussel X."/>
            <person name="Durand-Terrasson A."/>
            <person name="Bhattacharya D."/>
            <person name="Vercoutter-Edouart A.S."/>
            <person name="Maes E."/>
            <person name="Arias M.C."/>
            <person name="Palcic M."/>
            <person name="Sim L."/>
            <person name="Ball S.G."/>
            <person name="Colleoni C."/>
        </authorList>
    </citation>
    <scope>NUCLEOTIDE SEQUENCE</scope>
    <source>
        <strain evidence="11">CLg1</strain>
    </source>
</reference>
<organism evidence="11">
    <name type="scientific">Cyanobacterium sp. CLg1</name>
    <dbReference type="NCBI Taxonomy" id="197335"/>
    <lineage>
        <taxon>Bacteria</taxon>
        <taxon>Bacillati</taxon>
        <taxon>Cyanobacteriota</taxon>
        <taxon>Cyanophyceae</taxon>
        <taxon>Oscillatoriophycideae</taxon>
        <taxon>Chroococcales</taxon>
        <taxon>Geminocystaceae</taxon>
        <taxon>Cyanobacterium</taxon>
    </lineage>
</organism>
<dbReference type="Gene3D" id="3.20.20.80">
    <property type="entry name" value="Glycosidases"/>
    <property type="match status" value="1"/>
</dbReference>
<keyword evidence="7 10" id="KW-0119">Carbohydrate metabolism</keyword>